<gene>
    <name evidence="4" type="ORF">D910_11777</name>
</gene>
<dbReference type="PROSITE" id="PS50053">
    <property type="entry name" value="UBIQUITIN_2"/>
    <property type="match status" value="1"/>
</dbReference>
<protein>
    <recommendedName>
        <fullName evidence="6">UBA domain-containing protein</fullName>
    </recommendedName>
</protein>
<keyword evidence="1" id="KW-0175">Coiled coil</keyword>
<dbReference type="InterPro" id="IPR000626">
    <property type="entry name" value="Ubiquitin-like_dom"/>
</dbReference>
<feature type="coiled-coil region" evidence="1">
    <location>
        <begin position="554"/>
        <end position="581"/>
    </location>
</feature>
<dbReference type="PANTHER" id="PTHR12948:SF3">
    <property type="entry name" value="NEDD8 ULTIMATE BUSTER 1"/>
    <property type="match status" value="1"/>
</dbReference>
<dbReference type="InterPro" id="IPR009060">
    <property type="entry name" value="UBA-like_sf"/>
</dbReference>
<feature type="domain" description="Ubiquitin-like" evidence="3">
    <location>
        <begin position="88"/>
        <end position="167"/>
    </location>
</feature>
<dbReference type="AlphaFoldDB" id="U4UW85"/>
<sequence length="614" mass="69512">MSAGTSQKEDLLIQVRDILRKDEIKLWLPPYFSEANGSCKAEISNLSVEVSKKYEFPFEQCLQIISELQMNALENLKHKTRFQESGVATLKIKVVDHGKPPIMIVKEVMLDCTGSDLKENICQDIFVPIEQVKLISAGRVLNNTDSLNTQRVKNGQQMLAIVVAESPEQFAKNEDAVKQLETVRTDSQLLALDNDYMRLEDQFGNTLQIPTAEKTALVVALALHEKGRAALKKDDYSTALVFFLEADQEFEKCSSTFVKLVDNHALLDLDIAWCYLCLQSFTHLPEAQDRLQKCEAKFCKTYGSNMERIIALKGNASNEQCLFTRLHLLQAVLLYHQNRRSESLTLFKQVEKELRDLTVNEESIAMLLEIGFSAAEARLGLRATKGNVSEAADYISENRRKRYEARKKALAEEIYEKCVSPSCSYQADYVFIRREKQKLGVCADGKQYVDPNFLKILVNMGYNKEAGRVALKMCNNIISDSVQYIVDNPAPGSCQSASRELNDLIEDLVSQLMDAGFDPRMAKLALQKHNGDIAGATEELLENDGIVSGDLSSLDISQESIESIKRRKKEEKEKEQAWERLKDDISIVDDDHLDMNLAQEEMFLKQYLSLLEKN</sequence>
<dbReference type="SUPFAM" id="SSF54236">
    <property type="entry name" value="Ubiquitin-like"/>
    <property type="match status" value="1"/>
</dbReference>
<evidence type="ECO:0000259" key="3">
    <source>
        <dbReference type="PROSITE" id="PS50053"/>
    </source>
</evidence>
<dbReference type="OrthoDB" id="434245at2759"/>
<evidence type="ECO:0000259" key="2">
    <source>
        <dbReference type="PROSITE" id="PS50030"/>
    </source>
</evidence>
<dbReference type="SMART" id="SM00165">
    <property type="entry name" value="UBA"/>
    <property type="match status" value="3"/>
</dbReference>
<feature type="domain" description="UBA" evidence="2">
    <location>
        <begin position="448"/>
        <end position="488"/>
    </location>
</feature>
<name>U4UW85_DENPD</name>
<feature type="domain" description="UBA" evidence="2">
    <location>
        <begin position="503"/>
        <end position="543"/>
    </location>
</feature>
<dbReference type="Pfam" id="PF18037">
    <property type="entry name" value="Ubiquitin_5"/>
    <property type="match status" value="1"/>
</dbReference>
<evidence type="ECO:0008006" key="6">
    <source>
        <dbReference type="Google" id="ProtNLM"/>
    </source>
</evidence>
<dbReference type="PANTHER" id="PTHR12948">
    <property type="entry name" value="NEDD8 ULTIMATE BUSTER-1 BS4 PROTEIN"/>
    <property type="match status" value="1"/>
</dbReference>
<reference evidence="4 5" key="1">
    <citation type="journal article" date="2013" name="Genome Biol.">
        <title>Draft genome of the mountain pine beetle, Dendroctonus ponderosae Hopkins, a major forest pest.</title>
        <authorList>
            <person name="Keeling C.I."/>
            <person name="Yuen M.M."/>
            <person name="Liao N.Y."/>
            <person name="Docking T.R."/>
            <person name="Chan S.K."/>
            <person name="Taylor G.A."/>
            <person name="Palmquist D.L."/>
            <person name="Jackman S.D."/>
            <person name="Nguyen A."/>
            <person name="Li M."/>
            <person name="Henderson H."/>
            <person name="Janes J.K."/>
            <person name="Zhao Y."/>
            <person name="Pandoh P."/>
            <person name="Moore R."/>
            <person name="Sperling F.A."/>
            <person name="Huber D.P."/>
            <person name="Birol I."/>
            <person name="Jones S.J."/>
            <person name="Bohlmann J."/>
        </authorList>
    </citation>
    <scope>NUCLEOTIDE SEQUENCE</scope>
</reference>
<dbReference type="SUPFAM" id="SSF46934">
    <property type="entry name" value="UBA-like"/>
    <property type="match status" value="3"/>
</dbReference>
<dbReference type="InterPro" id="IPR041207">
    <property type="entry name" value="NUB1_ubiquitin-like_dom"/>
</dbReference>
<evidence type="ECO:0000313" key="5">
    <source>
        <dbReference type="Proteomes" id="UP000030742"/>
    </source>
</evidence>
<dbReference type="CDD" id="cd14291">
    <property type="entry name" value="UBA1_NUB1_like"/>
    <property type="match status" value="1"/>
</dbReference>
<evidence type="ECO:0000256" key="1">
    <source>
        <dbReference type="SAM" id="Coils"/>
    </source>
</evidence>
<dbReference type="Pfam" id="PF00627">
    <property type="entry name" value="UBA"/>
    <property type="match status" value="1"/>
</dbReference>
<dbReference type="InterPro" id="IPR029071">
    <property type="entry name" value="Ubiquitin-like_domsf"/>
</dbReference>
<accession>U4UW85</accession>
<dbReference type="STRING" id="77166.U4UW85"/>
<dbReference type="Proteomes" id="UP000030742">
    <property type="component" value="Unassembled WGS sequence"/>
</dbReference>
<dbReference type="EMBL" id="KB632390">
    <property type="protein sequence ID" value="ERL94500.1"/>
    <property type="molecule type" value="Genomic_DNA"/>
</dbReference>
<dbReference type="Gene3D" id="3.10.20.90">
    <property type="entry name" value="Phosphatidylinositol 3-kinase Catalytic Subunit, Chain A, domain 1"/>
    <property type="match status" value="1"/>
</dbReference>
<dbReference type="GO" id="GO:2000058">
    <property type="term" value="P:regulation of ubiquitin-dependent protein catabolic process"/>
    <property type="evidence" value="ECO:0007669"/>
    <property type="project" value="TreeGrafter"/>
</dbReference>
<dbReference type="CDD" id="cd17062">
    <property type="entry name" value="Ubl_NUB1"/>
    <property type="match status" value="1"/>
</dbReference>
<dbReference type="PROSITE" id="PS50030">
    <property type="entry name" value="UBA"/>
    <property type="match status" value="3"/>
</dbReference>
<dbReference type="Gene3D" id="1.10.8.10">
    <property type="entry name" value="DNA helicase RuvA subunit, C-terminal domain"/>
    <property type="match status" value="3"/>
</dbReference>
<dbReference type="InterPro" id="IPR039749">
    <property type="entry name" value="NUB1"/>
</dbReference>
<organism evidence="4 5">
    <name type="scientific">Dendroctonus ponderosae</name>
    <name type="common">Mountain pine beetle</name>
    <dbReference type="NCBI Taxonomy" id="77166"/>
    <lineage>
        <taxon>Eukaryota</taxon>
        <taxon>Metazoa</taxon>
        <taxon>Ecdysozoa</taxon>
        <taxon>Arthropoda</taxon>
        <taxon>Hexapoda</taxon>
        <taxon>Insecta</taxon>
        <taxon>Pterygota</taxon>
        <taxon>Neoptera</taxon>
        <taxon>Endopterygota</taxon>
        <taxon>Coleoptera</taxon>
        <taxon>Polyphaga</taxon>
        <taxon>Cucujiformia</taxon>
        <taxon>Curculionidae</taxon>
        <taxon>Scolytinae</taxon>
        <taxon>Dendroctonus</taxon>
    </lineage>
</organism>
<evidence type="ECO:0000313" key="4">
    <source>
        <dbReference type="EMBL" id="ERL94500.1"/>
    </source>
</evidence>
<feature type="domain" description="UBA" evidence="2">
    <location>
        <begin position="358"/>
        <end position="398"/>
    </location>
</feature>
<proteinExistence type="predicted"/>
<dbReference type="InterPro" id="IPR015940">
    <property type="entry name" value="UBA"/>
</dbReference>